<comment type="caution">
    <text evidence="1">The sequence shown here is derived from an EMBL/GenBank/DDBJ whole genome shotgun (WGS) entry which is preliminary data.</text>
</comment>
<dbReference type="EMBL" id="CM042048">
    <property type="protein sequence ID" value="KAI3756901.1"/>
    <property type="molecule type" value="Genomic_DNA"/>
</dbReference>
<sequence>MGDSLPFVEESMHRKTRKSRIPIHRFKFLDPNMNFRRSLMEKASIWLKKKRRDSLFRRRAIVSTRQSSLKDDEVLKISQMPSLPTTDAVPFNNGWYEKVEVEGLIPLPSVIKCGSKFSFDGEKEGVEWEVSRRKNICFSHNKNLQAKHRIVSMHSSKSNTFLGGDGQLLASTTSDGMSLDEHHMHTDELLNACKEQSKILYFGNMECRQNMEDSIAFFENYKNGNYRENDSLGEDEKDSALKGNSSGLERNKSDLEGNLERLLDEREMNVDGFCGDGDFLIHTHGMYEGRKSRDQNKQEGNQVENFHNYGDLEVALESQKMQGNLEIKEIFNGEMEAKKEGGESSHAGHVDAFMMESLLDGNLHNNVGSNCLGSGGPNSNDFMTKNLAQAGGPCVKLMDVHIHNSQDSGHGFNKSNDGPCDMDLSINAKGSPFLNNEDILGNGPNPKVILVSNGQDISRALFGSFMPSGGPTFNSLVDGVALMLNANGTKSNLGPMEGTSHGDLNKLPNNVGLPSILGKPPTGPGKSSSPFLNASPLVSDLVKNPPLNVVASKALHANVFSSNSNSKNQNSHSLHKEKDGISNTKKVWDGKNKDILPNSFANVLNPPLLKDPVPSSSSSPVHTAPSEPMDASFEQDDLLNEEDVIEVDSDDGATAQFLTRDPMPSQIALDRDPENFELREEHSRYLSAYNEACLDEERFLIQKAKIDWLREGDKNSAFFHKSVKGRASRNRIDTIQDADGRWVDSEEVPNLFVTHFQNFLGSTHSTSSIRDPLSLFSNKLSEEQAASMLNPLSDDEIKNVLFQMGDDKAPGPDGFTAKFFKSTWDIVGTDVCAAVRDSASAQILKDSLSEFSAVSGLYPSAAKSEAFFCNVESMHRKTRKSRIPIHRFKFLDPNMNFQRSLMEKASIWLKKKRRDSLFRRRVIVSTRQSSLKDDEVLKISQMPSLPATDAVPFNNGWYEKVEVEGLIPLPSVIKCGSKFSFDGEKEGVEWEVSRRKNICFSHNKNLQAKHGIVSMHSSKSNTFLGGDGQLLASTTSDGMSLDEHHMHTDELLNACKEQSKILYFGNMECRQNMEDSIAFFENYKNGNYRENDSLGEDEKDSALKGNSSGLERNKSDLEGNLERLLDEREMNVDGFCGDGDFLIHTHGMYEGRKSRDQNKQEGNQVENFHNYGDLEVALESQKMQGNLEIKEIFNGEMEAKKEGGESSHAGHVDAFMMESLLDGNLHNNVGSNCLGSGGPNSNDFMTKNLTQAGGPCVKLMDVHIHNSQDSGHGFNKSNDGPCDMDLSINAKGSPFLNNEDILGNGPNPKVILVSNGQDISRAPFGSFMPSGGPTFNSLVDGVALMLNANGTKSNLGPMEGTSHGDLNKLPNNVGLPSILGKPPTGPVEQQKKDNHPAAESGKPANDKKKSKSKVASYKEYRPIPKKNSPPVVTPPSSIPPKGSNIINIQPSPKPSNPKPQPQTKTKVVSLSSNRFSILEDPPLLKDPVPSSSSSPVHTAPSEPMDASFEQDDLLNEEDVIEVDSDDGATAQFLTRDPMPSQVNPVSTLEPERMDSTPTPVS</sequence>
<proteinExistence type="predicted"/>
<accession>A0ACB9EDP6</accession>
<name>A0ACB9EDP6_ARCLA</name>
<evidence type="ECO:0000313" key="1">
    <source>
        <dbReference type="EMBL" id="KAI3756901.1"/>
    </source>
</evidence>
<dbReference type="Proteomes" id="UP001055879">
    <property type="component" value="Linkage Group LG02"/>
</dbReference>
<keyword evidence="2" id="KW-1185">Reference proteome</keyword>
<protein>
    <submittedName>
        <fullName evidence="1">Uncharacterized protein</fullName>
    </submittedName>
</protein>
<gene>
    <name evidence="1" type="ORF">L6452_04433</name>
</gene>
<reference evidence="2" key="1">
    <citation type="journal article" date="2022" name="Mol. Ecol. Resour.">
        <title>The genomes of chicory, endive, great burdock and yacon provide insights into Asteraceae palaeo-polyploidization history and plant inulin production.</title>
        <authorList>
            <person name="Fan W."/>
            <person name="Wang S."/>
            <person name="Wang H."/>
            <person name="Wang A."/>
            <person name="Jiang F."/>
            <person name="Liu H."/>
            <person name="Zhao H."/>
            <person name="Xu D."/>
            <person name="Zhang Y."/>
        </authorList>
    </citation>
    <scope>NUCLEOTIDE SEQUENCE [LARGE SCALE GENOMIC DNA]</scope>
    <source>
        <strain evidence="2">cv. Niubang</strain>
    </source>
</reference>
<evidence type="ECO:0000313" key="2">
    <source>
        <dbReference type="Proteomes" id="UP001055879"/>
    </source>
</evidence>
<organism evidence="1 2">
    <name type="scientific">Arctium lappa</name>
    <name type="common">Greater burdock</name>
    <name type="synonym">Lappa major</name>
    <dbReference type="NCBI Taxonomy" id="4217"/>
    <lineage>
        <taxon>Eukaryota</taxon>
        <taxon>Viridiplantae</taxon>
        <taxon>Streptophyta</taxon>
        <taxon>Embryophyta</taxon>
        <taxon>Tracheophyta</taxon>
        <taxon>Spermatophyta</taxon>
        <taxon>Magnoliopsida</taxon>
        <taxon>eudicotyledons</taxon>
        <taxon>Gunneridae</taxon>
        <taxon>Pentapetalae</taxon>
        <taxon>asterids</taxon>
        <taxon>campanulids</taxon>
        <taxon>Asterales</taxon>
        <taxon>Asteraceae</taxon>
        <taxon>Carduoideae</taxon>
        <taxon>Cardueae</taxon>
        <taxon>Arctiinae</taxon>
        <taxon>Arctium</taxon>
    </lineage>
</organism>
<reference evidence="1 2" key="2">
    <citation type="journal article" date="2022" name="Mol. Ecol. Resour.">
        <title>The genomes of chicory, endive, great burdock and yacon provide insights into Asteraceae paleo-polyploidization history and plant inulin production.</title>
        <authorList>
            <person name="Fan W."/>
            <person name="Wang S."/>
            <person name="Wang H."/>
            <person name="Wang A."/>
            <person name="Jiang F."/>
            <person name="Liu H."/>
            <person name="Zhao H."/>
            <person name="Xu D."/>
            <person name="Zhang Y."/>
        </authorList>
    </citation>
    <scope>NUCLEOTIDE SEQUENCE [LARGE SCALE GENOMIC DNA]</scope>
    <source>
        <strain evidence="2">cv. Niubang</strain>
    </source>
</reference>